<dbReference type="AlphaFoldDB" id="A0A4R6H805"/>
<dbReference type="EMBL" id="SNWI01000002">
    <property type="protein sequence ID" value="TDO03706.1"/>
    <property type="molecule type" value="Genomic_DNA"/>
</dbReference>
<dbReference type="Proteomes" id="UP000294848">
    <property type="component" value="Unassembled WGS sequence"/>
</dbReference>
<comment type="caution">
    <text evidence="1">The sequence shown here is derived from an EMBL/GenBank/DDBJ whole genome shotgun (WGS) entry which is preliminary data.</text>
</comment>
<sequence>MLYDEFSDEEQSNQSDRDNRAFIFLTLEKLASRIENMPFNLKGH</sequence>
<evidence type="ECO:0000313" key="1">
    <source>
        <dbReference type="EMBL" id="TDO03706.1"/>
    </source>
</evidence>
<protein>
    <submittedName>
        <fullName evidence="1">Uncharacterized protein</fullName>
    </submittedName>
</protein>
<name>A0A4R6H805_9BACT</name>
<reference evidence="1 2" key="1">
    <citation type="submission" date="2019-03" db="EMBL/GenBank/DDBJ databases">
        <title>Freshwater and sediment microbial communities from various areas in North America, analyzing microbe dynamics in response to fracking.</title>
        <authorList>
            <person name="Lamendella R."/>
        </authorList>
    </citation>
    <scope>NUCLEOTIDE SEQUENCE [LARGE SCALE GENOMIC DNA]</scope>
    <source>
        <strain evidence="1 2">114D</strain>
    </source>
</reference>
<organism evidence="1 2">
    <name type="scientific">Sunxiuqinia elliptica</name>
    <dbReference type="NCBI Taxonomy" id="655355"/>
    <lineage>
        <taxon>Bacteria</taxon>
        <taxon>Pseudomonadati</taxon>
        <taxon>Bacteroidota</taxon>
        <taxon>Bacteroidia</taxon>
        <taxon>Marinilabiliales</taxon>
        <taxon>Prolixibacteraceae</taxon>
        <taxon>Sunxiuqinia</taxon>
    </lineage>
</organism>
<proteinExistence type="predicted"/>
<accession>A0A4R6H805</accession>
<gene>
    <name evidence="1" type="ORF">DET52_10237</name>
</gene>
<evidence type="ECO:0000313" key="2">
    <source>
        <dbReference type="Proteomes" id="UP000294848"/>
    </source>
</evidence>